<accession>A0AA85JJC6</accession>
<sequence>MNSSESEGYYRFTRNCELPIRWMSPEAVQFGVFSILSDIWSYGIVLYEIITFGVFPYDGLGDVEVVERVKRKDFSIIEFLPVAARDTIISRLIYQCCQHQWQHRPASLDHIIAILRKNPECVRPFLTDEPPKPNSTIDALRFQPGAGACIMSKNTLASGDPSPSNPVISNPTSDSTHGYPFTTGIRGVLSATGSLGGGGGIGKSLLDHHHHRSTDSFSENISTSVFLSFLSDPPLQNFGRRSHHRRRRHKTADDGCSTRISRYHDIRRGTSCSSSSSSSAYGHTFRSSEQQSFGDHRPTTIEDQPLHPTGGVSGGGGGGGRGDSVSFPMWRKSKTAEEKEKSSRLRNLLFNKQTSVEHGDDNDDDDEHVELIVSKKTTTEYSDPIHAVLNDSYTTVRQLTGDLLKNKSHIENRHEDKNLPLGSRSLSAEHMLLVDYIQKNEKPVHAKSAPDNASSSSAFTAYISQSTSKSAYILLDTDKQFTSVHNYDCQPYQDTLPNGLRVDILRENNYSNSSCKTEVVTRNACHLHTHHNTPSIFRSVLLIFSRSRRKNNSYPPDNLRITKSSVVCQPISSDSIHHTCVTSHLFSTSCPSIFTSPHFPVFNCNASDNTKNNNTNKCSIPSVSYLTTSSSTSERHQQQHQLHHRYPVKNEANRKKTGDCHAPNFVNPVSDTKTTIDCESFNSEQPVSSHHHHLSCIPPTVTSDESVRKSNHSYFV</sequence>
<dbReference type="GO" id="GO:0005886">
    <property type="term" value="C:plasma membrane"/>
    <property type="evidence" value="ECO:0007669"/>
    <property type="project" value="TreeGrafter"/>
</dbReference>
<dbReference type="WBParaSite" id="TREG1_3990.1">
    <property type="protein sequence ID" value="TREG1_3990.1"/>
    <property type="gene ID" value="TREG1_3990"/>
</dbReference>
<dbReference type="SMART" id="SM00219">
    <property type="entry name" value="TyrKc"/>
    <property type="match status" value="1"/>
</dbReference>
<feature type="compositionally biased region" description="Basic residues" evidence="1">
    <location>
        <begin position="240"/>
        <end position="250"/>
    </location>
</feature>
<feature type="domain" description="Protein kinase" evidence="2">
    <location>
        <begin position="1"/>
        <end position="126"/>
    </location>
</feature>
<dbReference type="GO" id="GO:0007169">
    <property type="term" value="P:cell surface receptor protein tyrosine kinase signaling pathway"/>
    <property type="evidence" value="ECO:0007669"/>
    <property type="project" value="TreeGrafter"/>
</dbReference>
<feature type="region of interest" description="Disordered" evidence="1">
    <location>
        <begin position="238"/>
        <end position="327"/>
    </location>
</feature>
<dbReference type="Gene3D" id="1.10.510.10">
    <property type="entry name" value="Transferase(Phosphotransferase) domain 1"/>
    <property type="match status" value="1"/>
</dbReference>
<reference evidence="4" key="2">
    <citation type="submission" date="2023-11" db="UniProtKB">
        <authorList>
            <consortium name="WormBaseParasite"/>
        </authorList>
    </citation>
    <scope>IDENTIFICATION</scope>
</reference>
<reference evidence="3" key="1">
    <citation type="submission" date="2022-06" db="EMBL/GenBank/DDBJ databases">
        <authorList>
            <person name="Berger JAMES D."/>
            <person name="Berger JAMES D."/>
        </authorList>
    </citation>
    <scope>NUCLEOTIDE SEQUENCE [LARGE SCALE GENOMIC DNA]</scope>
</reference>
<dbReference type="PANTHER" id="PTHR24416">
    <property type="entry name" value="TYROSINE-PROTEIN KINASE RECEPTOR"/>
    <property type="match status" value="1"/>
</dbReference>
<dbReference type="InterPro" id="IPR000719">
    <property type="entry name" value="Prot_kinase_dom"/>
</dbReference>
<feature type="region of interest" description="Disordered" evidence="1">
    <location>
        <begin position="685"/>
        <end position="716"/>
    </location>
</feature>
<evidence type="ECO:0000259" key="2">
    <source>
        <dbReference type="PROSITE" id="PS50011"/>
    </source>
</evidence>
<dbReference type="SUPFAM" id="SSF56112">
    <property type="entry name" value="Protein kinase-like (PK-like)"/>
    <property type="match status" value="1"/>
</dbReference>
<dbReference type="InterPro" id="IPR011009">
    <property type="entry name" value="Kinase-like_dom_sf"/>
</dbReference>
<dbReference type="GO" id="GO:0005524">
    <property type="term" value="F:ATP binding"/>
    <property type="evidence" value="ECO:0007669"/>
    <property type="project" value="InterPro"/>
</dbReference>
<keyword evidence="3" id="KW-1185">Reference proteome</keyword>
<protein>
    <submittedName>
        <fullName evidence="4">SH2 domain-containing protein</fullName>
    </submittedName>
</protein>
<dbReference type="AlphaFoldDB" id="A0AA85JJC6"/>
<feature type="compositionally biased region" description="Gly residues" evidence="1">
    <location>
        <begin position="311"/>
        <end position="322"/>
    </location>
</feature>
<dbReference type="PRINTS" id="PR00109">
    <property type="entry name" value="TYRKINASE"/>
</dbReference>
<evidence type="ECO:0000256" key="1">
    <source>
        <dbReference type="SAM" id="MobiDB-lite"/>
    </source>
</evidence>
<dbReference type="PROSITE" id="PS50011">
    <property type="entry name" value="PROTEIN_KINASE_DOM"/>
    <property type="match status" value="1"/>
</dbReference>
<dbReference type="PANTHER" id="PTHR24416:SF489">
    <property type="entry name" value="PROTEIN KINASE DOMAIN-CONTAINING PROTEIN"/>
    <property type="match status" value="1"/>
</dbReference>
<dbReference type="GO" id="GO:0043235">
    <property type="term" value="C:receptor complex"/>
    <property type="evidence" value="ECO:0007669"/>
    <property type="project" value="TreeGrafter"/>
</dbReference>
<evidence type="ECO:0000313" key="4">
    <source>
        <dbReference type="WBParaSite" id="TREG1_3990.1"/>
    </source>
</evidence>
<name>A0AA85JJC6_TRIRE</name>
<dbReference type="InterPro" id="IPR001245">
    <property type="entry name" value="Ser-Thr/Tyr_kinase_cat_dom"/>
</dbReference>
<dbReference type="InterPro" id="IPR050122">
    <property type="entry name" value="RTK"/>
</dbReference>
<dbReference type="Proteomes" id="UP000050795">
    <property type="component" value="Unassembled WGS sequence"/>
</dbReference>
<dbReference type="GO" id="GO:0004714">
    <property type="term" value="F:transmembrane receptor protein tyrosine kinase activity"/>
    <property type="evidence" value="ECO:0007669"/>
    <property type="project" value="TreeGrafter"/>
</dbReference>
<organism evidence="3 4">
    <name type="scientific">Trichobilharzia regenti</name>
    <name type="common">Nasal bird schistosome</name>
    <dbReference type="NCBI Taxonomy" id="157069"/>
    <lineage>
        <taxon>Eukaryota</taxon>
        <taxon>Metazoa</taxon>
        <taxon>Spiralia</taxon>
        <taxon>Lophotrochozoa</taxon>
        <taxon>Platyhelminthes</taxon>
        <taxon>Trematoda</taxon>
        <taxon>Digenea</taxon>
        <taxon>Strigeidida</taxon>
        <taxon>Schistosomatoidea</taxon>
        <taxon>Schistosomatidae</taxon>
        <taxon>Trichobilharzia</taxon>
    </lineage>
</organism>
<dbReference type="Pfam" id="PF07714">
    <property type="entry name" value="PK_Tyr_Ser-Thr"/>
    <property type="match status" value="1"/>
</dbReference>
<proteinExistence type="predicted"/>
<evidence type="ECO:0000313" key="3">
    <source>
        <dbReference type="Proteomes" id="UP000050795"/>
    </source>
</evidence>
<dbReference type="InterPro" id="IPR020635">
    <property type="entry name" value="Tyr_kinase_cat_dom"/>
</dbReference>